<dbReference type="InterPro" id="IPR010982">
    <property type="entry name" value="Lambda_DNA-bd_dom_sf"/>
</dbReference>
<dbReference type="AlphaFoldDB" id="A0A411HJE8"/>
<evidence type="ECO:0000259" key="2">
    <source>
        <dbReference type="PROSITE" id="PS50943"/>
    </source>
</evidence>
<dbReference type="OrthoDB" id="5422231at2"/>
<feature type="region of interest" description="Disordered" evidence="1">
    <location>
        <begin position="93"/>
        <end position="122"/>
    </location>
</feature>
<sequence>MAKKTSPLLPTNELRLQQFGERIRLARLRRRLTAKQVAARAGMTTITLRNLERGGAGVTIGAYLAVMQVLGVERDLDLLLKDDSLGRDLQDAALPRQSRMPSRHAPSQQNRPSGTLSKPQRAVREDVVAVQEINDWNPGSDFVSSENLAALIRPVLPGHSKQQK</sequence>
<dbReference type="SUPFAM" id="SSF47413">
    <property type="entry name" value="lambda repressor-like DNA-binding domains"/>
    <property type="match status" value="1"/>
</dbReference>
<name>A0A411HJE8_9GAMM</name>
<reference evidence="3 4" key="1">
    <citation type="submission" date="2019-01" db="EMBL/GenBank/DDBJ databases">
        <title>Pseudolysobacter antarctica gen. nov., sp. nov., isolated from Fildes Peninsula, Antarctica.</title>
        <authorList>
            <person name="Wei Z."/>
            <person name="Peng F."/>
        </authorList>
    </citation>
    <scope>NUCLEOTIDE SEQUENCE [LARGE SCALE GENOMIC DNA]</scope>
    <source>
        <strain evidence="3 4">AQ6-296</strain>
    </source>
</reference>
<dbReference type="InterPro" id="IPR001387">
    <property type="entry name" value="Cro/C1-type_HTH"/>
</dbReference>
<dbReference type="Gene3D" id="1.10.260.40">
    <property type="entry name" value="lambda repressor-like DNA-binding domains"/>
    <property type="match status" value="1"/>
</dbReference>
<feature type="domain" description="HTH cro/C1-type" evidence="2">
    <location>
        <begin position="23"/>
        <end position="79"/>
    </location>
</feature>
<dbReference type="RefSeq" id="WP_129832923.1">
    <property type="nucleotide sequence ID" value="NZ_CP035704.1"/>
</dbReference>
<dbReference type="Proteomes" id="UP000291562">
    <property type="component" value="Chromosome"/>
</dbReference>
<dbReference type="PROSITE" id="PS50943">
    <property type="entry name" value="HTH_CROC1"/>
    <property type="match status" value="1"/>
</dbReference>
<evidence type="ECO:0000313" key="4">
    <source>
        <dbReference type="Proteomes" id="UP000291562"/>
    </source>
</evidence>
<dbReference type="Pfam" id="PF13560">
    <property type="entry name" value="HTH_31"/>
    <property type="match status" value="1"/>
</dbReference>
<gene>
    <name evidence="3" type="ORF">ELE36_09975</name>
</gene>
<proteinExistence type="predicted"/>
<keyword evidence="4" id="KW-1185">Reference proteome</keyword>
<feature type="compositionally biased region" description="Polar residues" evidence="1">
    <location>
        <begin position="105"/>
        <end position="118"/>
    </location>
</feature>
<dbReference type="SMART" id="SM00530">
    <property type="entry name" value="HTH_XRE"/>
    <property type="match status" value="1"/>
</dbReference>
<organism evidence="3 4">
    <name type="scientific">Pseudolysobacter antarcticus</name>
    <dbReference type="NCBI Taxonomy" id="2511995"/>
    <lineage>
        <taxon>Bacteria</taxon>
        <taxon>Pseudomonadati</taxon>
        <taxon>Pseudomonadota</taxon>
        <taxon>Gammaproteobacteria</taxon>
        <taxon>Lysobacterales</taxon>
        <taxon>Rhodanobacteraceae</taxon>
        <taxon>Pseudolysobacter</taxon>
    </lineage>
</organism>
<dbReference type="GO" id="GO:0003677">
    <property type="term" value="F:DNA binding"/>
    <property type="evidence" value="ECO:0007669"/>
    <property type="project" value="InterPro"/>
</dbReference>
<protein>
    <submittedName>
        <fullName evidence="3">XRE family transcriptional regulator</fullName>
    </submittedName>
</protein>
<evidence type="ECO:0000313" key="3">
    <source>
        <dbReference type="EMBL" id="QBB70666.1"/>
    </source>
</evidence>
<accession>A0A411HJE8</accession>
<dbReference type="KEGG" id="xbc:ELE36_09975"/>
<evidence type="ECO:0000256" key="1">
    <source>
        <dbReference type="SAM" id="MobiDB-lite"/>
    </source>
</evidence>
<dbReference type="EMBL" id="CP035704">
    <property type="protein sequence ID" value="QBB70666.1"/>
    <property type="molecule type" value="Genomic_DNA"/>
</dbReference>